<dbReference type="PROSITE" id="PS50977">
    <property type="entry name" value="HTH_TETR_2"/>
    <property type="match status" value="1"/>
</dbReference>
<evidence type="ECO:0000256" key="2">
    <source>
        <dbReference type="ARBA" id="ARBA00023125"/>
    </source>
</evidence>
<proteinExistence type="predicted"/>
<comment type="caution">
    <text evidence="6">The sequence shown here is derived from an EMBL/GenBank/DDBJ whole genome shotgun (WGS) entry which is preliminary data.</text>
</comment>
<dbReference type="InterPro" id="IPR001647">
    <property type="entry name" value="HTH_TetR"/>
</dbReference>
<dbReference type="InterPro" id="IPR050109">
    <property type="entry name" value="HTH-type_TetR-like_transc_reg"/>
</dbReference>
<keyword evidence="2 4" id="KW-0238">DNA-binding</keyword>
<dbReference type="SUPFAM" id="SSF46689">
    <property type="entry name" value="Homeodomain-like"/>
    <property type="match status" value="1"/>
</dbReference>
<feature type="domain" description="HTH tetR-type" evidence="5">
    <location>
        <begin position="6"/>
        <end position="64"/>
    </location>
</feature>
<evidence type="ECO:0000256" key="1">
    <source>
        <dbReference type="ARBA" id="ARBA00023015"/>
    </source>
</evidence>
<dbReference type="SUPFAM" id="SSF48498">
    <property type="entry name" value="Tetracyclin repressor-like, C-terminal domain"/>
    <property type="match status" value="1"/>
</dbReference>
<sequence>MRADARANRDRILDIARAAFAADPDASLTSIAKTAGVGQGTLYRHFPSREALVVGVYRKEIDGLVALAPQLLTEHPPLQAFRLWCERLAEFGRIKQGVADVLQAAKSDRDVQETYGPMVAATRRLMDACEGAGLIRAGGDPEDVLLILSTLLRIPPGPAGEARAARLIAFVLQGLGADDKGA</sequence>
<evidence type="ECO:0000256" key="3">
    <source>
        <dbReference type="ARBA" id="ARBA00023163"/>
    </source>
</evidence>
<protein>
    <submittedName>
        <fullName evidence="6">TetR/AcrR family transcriptional regulator</fullName>
    </submittedName>
</protein>
<keyword evidence="7" id="KW-1185">Reference proteome</keyword>
<evidence type="ECO:0000313" key="6">
    <source>
        <dbReference type="EMBL" id="MCB8878627.1"/>
    </source>
</evidence>
<keyword evidence="3" id="KW-0804">Transcription</keyword>
<name>A0A964E1V0_9PROT</name>
<evidence type="ECO:0000259" key="5">
    <source>
        <dbReference type="PROSITE" id="PS50977"/>
    </source>
</evidence>
<gene>
    <name evidence="6" type="ORF">ACELLULO517_00165</name>
</gene>
<dbReference type="PANTHER" id="PTHR30055">
    <property type="entry name" value="HTH-TYPE TRANSCRIPTIONAL REGULATOR RUTR"/>
    <property type="match status" value="1"/>
</dbReference>
<dbReference type="PANTHER" id="PTHR30055:SF234">
    <property type="entry name" value="HTH-TYPE TRANSCRIPTIONAL REGULATOR BETI"/>
    <property type="match status" value="1"/>
</dbReference>
<evidence type="ECO:0000313" key="7">
    <source>
        <dbReference type="Proteomes" id="UP000721844"/>
    </source>
</evidence>
<dbReference type="InterPro" id="IPR009057">
    <property type="entry name" value="Homeodomain-like_sf"/>
</dbReference>
<evidence type="ECO:0000256" key="4">
    <source>
        <dbReference type="PROSITE-ProRule" id="PRU00335"/>
    </source>
</evidence>
<dbReference type="Proteomes" id="UP000721844">
    <property type="component" value="Unassembled WGS sequence"/>
</dbReference>
<dbReference type="InterPro" id="IPR036271">
    <property type="entry name" value="Tet_transcr_reg_TetR-rel_C_sf"/>
</dbReference>
<dbReference type="GO" id="GO:0003700">
    <property type="term" value="F:DNA-binding transcription factor activity"/>
    <property type="evidence" value="ECO:0007669"/>
    <property type="project" value="TreeGrafter"/>
</dbReference>
<reference evidence="6 7" key="1">
    <citation type="journal article" date="2021" name="Microorganisms">
        <title>Acidisoma silvae sp. nov. and Acidisomacellulosilytica sp. nov., Two Acidophilic Bacteria Isolated from Decaying Wood, Hydrolyzing Cellulose and Producing Poly-3-hydroxybutyrate.</title>
        <authorList>
            <person name="Mieszkin S."/>
            <person name="Pouder E."/>
            <person name="Uroz S."/>
            <person name="Simon-Colin C."/>
            <person name="Alain K."/>
        </authorList>
    </citation>
    <scope>NUCLEOTIDE SEQUENCE [LARGE SCALE GENOMIC DNA]</scope>
    <source>
        <strain evidence="6 7">HW T5.17</strain>
    </source>
</reference>
<dbReference type="Pfam" id="PF00440">
    <property type="entry name" value="TetR_N"/>
    <property type="match status" value="1"/>
</dbReference>
<accession>A0A964E1V0</accession>
<dbReference type="AlphaFoldDB" id="A0A964E1V0"/>
<dbReference type="InterPro" id="IPR049445">
    <property type="entry name" value="TetR_SbtR-like_C"/>
</dbReference>
<dbReference type="Gene3D" id="1.10.357.10">
    <property type="entry name" value="Tetracycline Repressor, domain 2"/>
    <property type="match status" value="1"/>
</dbReference>
<dbReference type="Pfam" id="PF21597">
    <property type="entry name" value="TetR_C_43"/>
    <property type="match status" value="1"/>
</dbReference>
<organism evidence="6 7">
    <name type="scientific">Acidisoma cellulosilyticum</name>
    <dbReference type="NCBI Taxonomy" id="2802395"/>
    <lineage>
        <taxon>Bacteria</taxon>
        <taxon>Pseudomonadati</taxon>
        <taxon>Pseudomonadota</taxon>
        <taxon>Alphaproteobacteria</taxon>
        <taxon>Acetobacterales</taxon>
        <taxon>Acidocellaceae</taxon>
        <taxon>Acidisoma</taxon>
    </lineage>
</organism>
<dbReference type="GO" id="GO:0000976">
    <property type="term" value="F:transcription cis-regulatory region binding"/>
    <property type="evidence" value="ECO:0007669"/>
    <property type="project" value="TreeGrafter"/>
</dbReference>
<dbReference type="EMBL" id="JAESVA010000001">
    <property type="protein sequence ID" value="MCB8878627.1"/>
    <property type="molecule type" value="Genomic_DNA"/>
</dbReference>
<keyword evidence="1" id="KW-0805">Transcription regulation</keyword>
<feature type="DNA-binding region" description="H-T-H motif" evidence="4">
    <location>
        <begin position="27"/>
        <end position="46"/>
    </location>
</feature>